<protein>
    <recommendedName>
        <fullName evidence="4">Tetratricopeptide repeat protein</fullName>
    </recommendedName>
</protein>
<evidence type="ECO:0000313" key="3">
    <source>
        <dbReference type="Proteomes" id="UP000284178"/>
    </source>
</evidence>
<keyword evidence="1" id="KW-1133">Transmembrane helix</keyword>
<dbReference type="RefSeq" id="WP_006058202.1">
    <property type="nucleotide sequence ID" value="NZ_CABJCV010000023.1"/>
</dbReference>
<keyword evidence="1" id="KW-0472">Membrane</keyword>
<gene>
    <name evidence="2" type="ORF">DWY25_14825</name>
</gene>
<proteinExistence type="predicted"/>
<keyword evidence="1" id="KW-0812">Transmembrane</keyword>
<dbReference type="Proteomes" id="UP000284178">
    <property type="component" value="Unassembled WGS sequence"/>
</dbReference>
<evidence type="ECO:0000256" key="1">
    <source>
        <dbReference type="SAM" id="Phobius"/>
    </source>
</evidence>
<reference evidence="2 3" key="1">
    <citation type="submission" date="2018-08" db="EMBL/GenBank/DDBJ databases">
        <title>A genome reference for cultivated species of the human gut microbiota.</title>
        <authorList>
            <person name="Zou Y."/>
            <person name="Xue W."/>
            <person name="Luo G."/>
        </authorList>
    </citation>
    <scope>NUCLEOTIDE SEQUENCE [LARGE SCALE GENOMIC DNA]</scope>
    <source>
        <strain evidence="2 3">AF24-29</strain>
    </source>
</reference>
<evidence type="ECO:0000313" key="2">
    <source>
        <dbReference type="EMBL" id="RGR69570.1"/>
    </source>
</evidence>
<keyword evidence="3" id="KW-1185">Reference proteome</keyword>
<feature type="transmembrane region" description="Helical" evidence="1">
    <location>
        <begin position="37"/>
        <end position="56"/>
    </location>
</feature>
<accession>A0A412FN37</accession>
<sequence>MKKYSMKQRIVTLVNAAIFLGFLGLTLSTFFESKKTGLDWAMLLICLGIFACALYYEYLKYLYNDALYTLNFLLDPQSAEEKYKKLCKLDITHNYEKNTGIFEVMISIEKNAPVKALELIKKNEKRFRSNVELLIIMYYYQIRAYLLLGNAKKVNEVYSDALVIRKMKKRPNIINYHELDGLHELALGNKKKACDYFKQVDGSKMNPKEILFIYSQLAELTAGEERAEYQRRIAQLKGVANP</sequence>
<evidence type="ECO:0008006" key="4">
    <source>
        <dbReference type="Google" id="ProtNLM"/>
    </source>
</evidence>
<feature type="transmembrane region" description="Helical" evidence="1">
    <location>
        <begin position="12"/>
        <end position="31"/>
    </location>
</feature>
<dbReference type="GeneID" id="83016674"/>
<dbReference type="EMBL" id="QRUP01000023">
    <property type="protein sequence ID" value="RGR69570.1"/>
    <property type="molecule type" value="Genomic_DNA"/>
</dbReference>
<name>A0A412FN37_9FIRM</name>
<organism evidence="2 3">
    <name type="scientific">Holdemania filiformis</name>
    <dbReference type="NCBI Taxonomy" id="61171"/>
    <lineage>
        <taxon>Bacteria</taxon>
        <taxon>Bacillati</taxon>
        <taxon>Bacillota</taxon>
        <taxon>Erysipelotrichia</taxon>
        <taxon>Erysipelotrichales</taxon>
        <taxon>Erysipelotrichaceae</taxon>
        <taxon>Holdemania</taxon>
    </lineage>
</organism>
<comment type="caution">
    <text evidence="2">The sequence shown here is derived from an EMBL/GenBank/DDBJ whole genome shotgun (WGS) entry which is preliminary data.</text>
</comment>
<dbReference type="AlphaFoldDB" id="A0A412FN37"/>